<evidence type="ECO:0000256" key="9">
    <source>
        <dbReference type="SAM" id="MobiDB-lite"/>
    </source>
</evidence>
<evidence type="ECO:0000256" key="6">
    <source>
        <dbReference type="ARBA" id="ARBA00022842"/>
    </source>
</evidence>
<dbReference type="InterPro" id="IPR029017">
    <property type="entry name" value="Enolase-like_N"/>
</dbReference>
<proteinExistence type="inferred from homology"/>
<keyword evidence="7" id="KW-0324">Glycolysis</keyword>
<evidence type="ECO:0000256" key="7">
    <source>
        <dbReference type="ARBA" id="ARBA00023152"/>
    </source>
</evidence>
<dbReference type="InterPro" id="IPR000941">
    <property type="entry name" value="Enolase"/>
</dbReference>
<protein>
    <recommendedName>
        <fullName evidence="4">Enolase</fullName>
        <ecNumber evidence="3">4.2.1.11</ecNumber>
    </recommendedName>
</protein>
<comment type="caution">
    <text evidence="12">The sequence shown here is derived from an EMBL/GenBank/DDBJ whole genome shotgun (WGS) entry which is preliminary data.</text>
</comment>
<keyword evidence="6" id="KW-0460">Magnesium</keyword>
<keyword evidence="5" id="KW-0964">Secreted</keyword>
<dbReference type="PRINTS" id="PR00148">
    <property type="entry name" value="ENOLASE"/>
</dbReference>
<comment type="pathway">
    <text evidence="1">Carbohydrate degradation; glycolysis; pyruvate from D-glyceraldehyde 3-phosphate: step 4/5.</text>
</comment>
<feature type="domain" description="Enolase C-terminal TIM barrel" evidence="10">
    <location>
        <begin position="144"/>
        <end position="315"/>
    </location>
</feature>
<dbReference type="GO" id="GO:0000015">
    <property type="term" value="C:phosphopyruvate hydratase complex"/>
    <property type="evidence" value="ECO:0007669"/>
    <property type="project" value="InterPro"/>
</dbReference>
<evidence type="ECO:0000259" key="11">
    <source>
        <dbReference type="SMART" id="SM01193"/>
    </source>
</evidence>
<dbReference type="PANTHER" id="PTHR11902:SF1">
    <property type="entry name" value="ENOLASE"/>
    <property type="match status" value="1"/>
</dbReference>
<dbReference type="PANTHER" id="PTHR11902">
    <property type="entry name" value="ENOLASE"/>
    <property type="match status" value="1"/>
</dbReference>
<dbReference type="GO" id="GO:0000287">
    <property type="term" value="F:magnesium ion binding"/>
    <property type="evidence" value="ECO:0007669"/>
    <property type="project" value="InterPro"/>
</dbReference>
<dbReference type="RefSeq" id="WP_229841696.1">
    <property type="nucleotide sequence ID" value="NZ_BMQA01000137.1"/>
</dbReference>
<dbReference type="GO" id="GO:0006096">
    <property type="term" value="P:glycolytic process"/>
    <property type="evidence" value="ECO:0007669"/>
    <property type="project" value="UniProtKB-KW"/>
</dbReference>
<organism evidence="12 13">
    <name type="scientific">Streptomyces brasiliensis</name>
    <dbReference type="NCBI Taxonomy" id="1954"/>
    <lineage>
        <taxon>Bacteria</taxon>
        <taxon>Bacillati</taxon>
        <taxon>Actinomycetota</taxon>
        <taxon>Actinomycetes</taxon>
        <taxon>Kitasatosporales</taxon>
        <taxon>Streptomycetaceae</taxon>
        <taxon>Streptomyces</taxon>
    </lineage>
</organism>
<evidence type="ECO:0000256" key="8">
    <source>
        <dbReference type="ARBA" id="ARBA00023239"/>
    </source>
</evidence>
<evidence type="ECO:0000256" key="4">
    <source>
        <dbReference type="ARBA" id="ARBA00017068"/>
    </source>
</evidence>
<dbReference type="Gene3D" id="3.30.390.10">
    <property type="entry name" value="Enolase-like, N-terminal domain"/>
    <property type="match status" value="1"/>
</dbReference>
<reference evidence="12" key="2">
    <citation type="submission" date="2020-09" db="EMBL/GenBank/DDBJ databases">
        <authorList>
            <person name="Sun Q."/>
            <person name="Ohkuma M."/>
        </authorList>
    </citation>
    <scope>NUCLEOTIDE SEQUENCE</scope>
    <source>
        <strain evidence="12">JCM 3086</strain>
    </source>
</reference>
<dbReference type="Gene3D" id="3.20.20.120">
    <property type="entry name" value="Enolase-like C-terminal domain"/>
    <property type="match status" value="1"/>
</dbReference>
<evidence type="ECO:0000256" key="1">
    <source>
        <dbReference type="ARBA" id="ARBA00005031"/>
    </source>
</evidence>
<evidence type="ECO:0000259" key="10">
    <source>
        <dbReference type="SMART" id="SM01192"/>
    </source>
</evidence>
<gene>
    <name evidence="12" type="ORF">GCM10010121_098020</name>
</gene>
<dbReference type="Pfam" id="PF03952">
    <property type="entry name" value="Enolase_N"/>
    <property type="match status" value="1"/>
</dbReference>
<keyword evidence="13" id="KW-1185">Reference proteome</keyword>
<reference evidence="12" key="1">
    <citation type="journal article" date="2014" name="Int. J. Syst. Evol. Microbiol.">
        <title>Complete genome sequence of Corynebacterium casei LMG S-19264T (=DSM 44701T), isolated from a smear-ripened cheese.</title>
        <authorList>
            <consortium name="US DOE Joint Genome Institute (JGI-PGF)"/>
            <person name="Walter F."/>
            <person name="Albersmeier A."/>
            <person name="Kalinowski J."/>
            <person name="Ruckert C."/>
        </authorList>
    </citation>
    <scope>NUCLEOTIDE SEQUENCE</scope>
    <source>
        <strain evidence="12">JCM 3086</strain>
    </source>
</reference>
<dbReference type="EMBL" id="BMQA01000137">
    <property type="protein sequence ID" value="GGJ71807.1"/>
    <property type="molecule type" value="Genomic_DNA"/>
</dbReference>
<dbReference type="SMART" id="SM01193">
    <property type="entry name" value="Enolase_N"/>
    <property type="match status" value="1"/>
</dbReference>
<dbReference type="EC" id="4.2.1.11" evidence="3"/>
<feature type="domain" description="Enolase N-terminal" evidence="11">
    <location>
        <begin position="7"/>
        <end position="137"/>
    </location>
</feature>
<dbReference type="SMART" id="SM01192">
    <property type="entry name" value="Enolase_C"/>
    <property type="match status" value="1"/>
</dbReference>
<dbReference type="SUPFAM" id="SSF54826">
    <property type="entry name" value="Enolase N-terminal domain-like"/>
    <property type="match status" value="1"/>
</dbReference>
<name>A0A917UNX7_9ACTN</name>
<dbReference type="Proteomes" id="UP000657574">
    <property type="component" value="Unassembled WGS sequence"/>
</dbReference>
<sequence>MSKRFQVSNLHAVEILDSRARPTLAVTLTTTDGTRVRACVPAGVSTGTREAVELRDSDQTRYNGQGVLTAIGHINGEIVQALTGRTFASAAELDRALLGLDGTETKSRLGTNAVIGVSPAVIRAEAALAGRELWQHPAQIAGTTPRLPVPHFHVVNGGAHAVNNLDFQEFMPAPLGAPSLPEALRAETEVYARLKARLAALGQPTGLGDEGGFAPAIDRPEDVLKLIVDAITDVGYTAGRDGVAIWTQPPASSAALTAFITSRVPPSRATSSSIAPACYAVDTRSSGDYSCRQVHRVPASRGERAPVPGAHWPPRSSPNHEDASGRCSHVCWSRRPLRWHSFLRGRRLRSVE</sequence>
<accession>A0A917UNX7</accession>
<evidence type="ECO:0000313" key="12">
    <source>
        <dbReference type="EMBL" id="GGJ71807.1"/>
    </source>
</evidence>
<comment type="similarity">
    <text evidence="2">Belongs to the enolase family.</text>
</comment>
<dbReference type="InterPro" id="IPR036849">
    <property type="entry name" value="Enolase-like_C_sf"/>
</dbReference>
<evidence type="ECO:0000256" key="2">
    <source>
        <dbReference type="ARBA" id="ARBA00009604"/>
    </source>
</evidence>
<dbReference type="SUPFAM" id="SSF51604">
    <property type="entry name" value="Enolase C-terminal domain-like"/>
    <property type="match status" value="1"/>
</dbReference>
<evidence type="ECO:0000256" key="5">
    <source>
        <dbReference type="ARBA" id="ARBA00022525"/>
    </source>
</evidence>
<evidence type="ECO:0000256" key="3">
    <source>
        <dbReference type="ARBA" id="ARBA00012058"/>
    </source>
</evidence>
<evidence type="ECO:0000313" key="13">
    <source>
        <dbReference type="Proteomes" id="UP000657574"/>
    </source>
</evidence>
<dbReference type="GO" id="GO:0004634">
    <property type="term" value="F:phosphopyruvate hydratase activity"/>
    <property type="evidence" value="ECO:0007669"/>
    <property type="project" value="UniProtKB-EC"/>
</dbReference>
<keyword evidence="8" id="KW-0456">Lyase</keyword>
<dbReference type="InterPro" id="IPR020811">
    <property type="entry name" value="Enolase_N"/>
</dbReference>
<dbReference type="Pfam" id="PF00113">
    <property type="entry name" value="Enolase_C"/>
    <property type="match status" value="1"/>
</dbReference>
<dbReference type="AlphaFoldDB" id="A0A917UNX7"/>
<dbReference type="InterPro" id="IPR020810">
    <property type="entry name" value="Enolase_C"/>
</dbReference>
<feature type="region of interest" description="Disordered" evidence="9">
    <location>
        <begin position="297"/>
        <end position="325"/>
    </location>
</feature>